<dbReference type="EMBL" id="CM047580">
    <property type="protein sequence ID" value="KAI9921402.1"/>
    <property type="molecule type" value="Genomic_DNA"/>
</dbReference>
<protein>
    <submittedName>
        <fullName evidence="1">Uncharacterized protein</fullName>
    </submittedName>
</protein>
<proteinExistence type="predicted"/>
<accession>A0ACC0WSQ0</accession>
<reference evidence="1 2" key="1">
    <citation type="journal article" date="2022" name="bioRxiv">
        <title>The genome of the oomycete Peronosclerospora sorghi, a cosmopolitan pathogen of maize and sorghum, is inflated with dispersed pseudogenes.</title>
        <authorList>
            <person name="Fletcher K."/>
            <person name="Martin F."/>
            <person name="Isakeit T."/>
            <person name="Cavanaugh K."/>
            <person name="Magill C."/>
            <person name="Michelmore R."/>
        </authorList>
    </citation>
    <scope>NUCLEOTIDE SEQUENCE [LARGE SCALE GENOMIC DNA]</scope>
    <source>
        <strain evidence="1">P6</strain>
    </source>
</reference>
<dbReference type="Proteomes" id="UP001163321">
    <property type="component" value="Chromosome 1"/>
</dbReference>
<keyword evidence="2" id="KW-1185">Reference proteome</keyword>
<gene>
    <name evidence="1" type="ORF">PsorP6_000395</name>
</gene>
<sequence>MRLRIWSVVVAALLPLHAQKASGAEHFVLSPMGGSQSTPSGQAIVSLTLRSAPVTDLFTTSQTLPPVAINSYVTGAVWELNNWRQPVSEILKQSSAEIKAVQVDVQIREPMDVSVSRFLVKADNVSLAEVDVSLSFGKDALAGLTGLALIHLYGMKTTFEDRWLPNGVDLNQLMVDKATVDSLELETSVKIKEVVIRQSNLSFPTAVLGLDTAVTTLILEQNTFAGPIELTENEYTQLSTISDFRAWGNIVDTIESKSCLRKETIRELEFCIIIQQSSATTENSGSLSSSSEQSIGPLETQSAYSPGTRRMPITTIAVVSACVVGLVVMLAFFRRFKKKVNKDVDVQLTFTNREAGLLVNCENEKEKTMMTTDAKLLADMDLGKDQVMLQKKLGIQNLWLGEYKQMTVVVLMFLPGELDMSLNDLNAVRMSYVPLRHPNLVHFLGTSWTDREEVLLVVEHMPKGSLRAVLADTQTDLAWPLRLGMSKDICCGLSFVRSIQGMHLSRNLTARSVLVDATFTCKLDIFDYAWSLRTNLVPVLSFGNGDIASRAPELLKGEEITAASEVYALGVLFCEISSQRRVFESIVRERGPTLGDIYVATEVVAQRLQPSVAEDAPAAFRDLVLSCLCYEPSERLQLSEVLSRVSGLNV</sequence>
<organism evidence="1 2">
    <name type="scientific">Peronosclerospora sorghi</name>
    <dbReference type="NCBI Taxonomy" id="230839"/>
    <lineage>
        <taxon>Eukaryota</taxon>
        <taxon>Sar</taxon>
        <taxon>Stramenopiles</taxon>
        <taxon>Oomycota</taxon>
        <taxon>Peronosporomycetes</taxon>
        <taxon>Peronosporales</taxon>
        <taxon>Peronosporaceae</taxon>
        <taxon>Peronosclerospora</taxon>
    </lineage>
</organism>
<evidence type="ECO:0000313" key="1">
    <source>
        <dbReference type="EMBL" id="KAI9921402.1"/>
    </source>
</evidence>
<comment type="caution">
    <text evidence="1">The sequence shown here is derived from an EMBL/GenBank/DDBJ whole genome shotgun (WGS) entry which is preliminary data.</text>
</comment>
<name>A0ACC0WSQ0_9STRA</name>
<evidence type="ECO:0000313" key="2">
    <source>
        <dbReference type="Proteomes" id="UP001163321"/>
    </source>
</evidence>